<feature type="transmembrane region" description="Helical" evidence="1">
    <location>
        <begin position="458"/>
        <end position="477"/>
    </location>
</feature>
<feature type="transmembrane region" description="Helical" evidence="1">
    <location>
        <begin position="23"/>
        <end position="45"/>
    </location>
</feature>
<reference evidence="2" key="1">
    <citation type="submission" date="2021-10" db="EMBL/GenBank/DDBJ databases">
        <title>Novel species in genus Arthrobacter.</title>
        <authorList>
            <person name="Liu Y."/>
        </authorList>
    </citation>
    <scope>NUCLEOTIDE SEQUENCE</scope>
    <source>
        <strain evidence="2">Zg-Y453</strain>
    </source>
</reference>
<evidence type="ECO:0000256" key="1">
    <source>
        <dbReference type="SAM" id="Phobius"/>
    </source>
</evidence>
<dbReference type="EMBL" id="JAJFZV010000004">
    <property type="protein sequence ID" value="MCC3297421.1"/>
    <property type="molecule type" value="Genomic_DNA"/>
</dbReference>
<gene>
    <name evidence="2" type="ORF">LJ757_06335</name>
</gene>
<organism evidence="2 3">
    <name type="scientific">Arthrobacter caoxuetaonis</name>
    <dbReference type="NCBI Taxonomy" id="2886935"/>
    <lineage>
        <taxon>Bacteria</taxon>
        <taxon>Bacillati</taxon>
        <taxon>Actinomycetota</taxon>
        <taxon>Actinomycetes</taxon>
        <taxon>Micrococcales</taxon>
        <taxon>Micrococcaceae</taxon>
        <taxon>Arthrobacter</taxon>
    </lineage>
</organism>
<protein>
    <submittedName>
        <fullName evidence="2">ABC transporter permease</fullName>
    </submittedName>
</protein>
<keyword evidence="3" id="KW-1185">Reference proteome</keyword>
<feature type="transmembrane region" description="Helical" evidence="1">
    <location>
        <begin position="83"/>
        <end position="101"/>
    </location>
</feature>
<feature type="transmembrane region" description="Helical" evidence="1">
    <location>
        <begin position="238"/>
        <end position="258"/>
    </location>
</feature>
<comment type="caution">
    <text evidence="2">The sequence shown here is derived from an EMBL/GenBank/DDBJ whole genome shotgun (WGS) entry which is preliminary data.</text>
</comment>
<proteinExistence type="predicted"/>
<feature type="transmembrane region" description="Helical" evidence="1">
    <location>
        <begin position="428"/>
        <end position="451"/>
    </location>
</feature>
<accession>A0A9X1MD90</accession>
<keyword evidence="1" id="KW-1133">Transmembrane helix</keyword>
<dbReference type="RefSeq" id="WP_227895268.1">
    <property type="nucleotide sequence ID" value="NZ_CP099466.1"/>
</dbReference>
<feature type="transmembrane region" description="Helical" evidence="1">
    <location>
        <begin position="394"/>
        <end position="416"/>
    </location>
</feature>
<feature type="transmembrane region" description="Helical" evidence="1">
    <location>
        <begin position="132"/>
        <end position="157"/>
    </location>
</feature>
<name>A0A9X1MD90_9MICC</name>
<evidence type="ECO:0000313" key="3">
    <source>
        <dbReference type="Proteomes" id="UP001139158"/>
    </source>
</evidence>
<evidence type="ECO:0000313" key="2">
    <source>
        <dbReference type="EMBL" id="MCC3297421.1"/>
    </source>
</evidence>
<feature type="transmembrane region" description="Helical" evidence="1">
    <location>
        <begin position="344"/>
        <end position="365"/>
    </location>
</feature>
<feature type="transmembrane region" description="Helical" evidence="1">
    <location>
        <begin position="295"/>
        <end position="314"/>
    </location>
</feature>
<keyword evidence="1" id="KW-0472">Membrane</keyword>
<feature type="transmembrane region" description="Helical" evidence="1">
    <location>
        <begin position="504"/>
        <end position="523"/>
    </location>
</feature>
<sequence length="530" mass="55154">MSSQLTGTPALLKASLRFDGRSFAPWTAIVTALSASSVLVYPWIFPTESERAAFALTVGSNPALSIIFGRANDLLTVDGFNAWRSLALGGFLAGLAAVFSLTRSTRAQEDSGQAELLASGVMGRGTRLMSGVLLALLGTLVLGLVSGVVTGLCGGSWEASMLLGATFTATGWLFTGVAAVAAQLASEAHTANSVAVSVLGVLYLARGILEALEAPKWTAWVNPLGWISQTRPADTNTWWPLLPAVALTVVLVSCAFFFQFRRDFGQGVISPRPGPAYGRLRGAWALALRLNRATAFTWAVAFLVLGTVFGYLSTSVTDLIGSNPAVQALLAAGAVGPAELTKSFIRTILSLVGIIAAVAGVQIMLKVRSEDMADRLEPLLAAPLGRSRYYAANVVPALVLPALLTLLAGAMVAAIASGADTGVSFGDAFLQAALTVPAVWTAAAVSVFVVGVRPKVSIAAWIGVVLSFGLTLLGPSFRLPDWALGISPFWHVPAVGPDFPDLGGLGWVTAVTAVFVLAGFAGFRRRDLAR</sequence>
<feature type="transmembrane region" description="Helical" evidence="1">
    <location>
        <begin position="163"/>
        <end position="184"/>
    </location>
</feature>
<dbReference type="AlphaFoldDB" id="A0A9X1MD90"/>
<keyword evidence="1" id="KW-0812">Transmembrane</keyword>
<feature type="transmembrane region" description="Helical" evidence="1">
    <location>
        <begin position="52"/>
        <end position="71"/>
    </location>
</feature>
<feature type="transmembrane region" description="Helical" evidence="1">
    <location>
        <begin position="191"/>
        <end position="209"/>
    </location>
</feature>
<dbReference type="Proteomes" id="UP001139158">
    <property type="component" value="Unassembled WGS sequence"/>
</dbReference>